<evidence type="ECO:0000256" key="2">
    <source>
        <dbReference type="ARBA" id="ARBA00012247"/>
    </source>
</evidence>
<evidence type="ECO:0000256" key="6">
    <source>
        <dbReference type="ARBA" id="ARBA00047512"/>
    </source>
</evidence>
<dbReference type="PANTHER" id="PTHR43620">
    <property type="entry name" value="GLYCEROPHOSPHORYL DIESTER PHOSPHODIESTERASE"/>
    <property type="match status" value="1"/>
</dbReference>
<evidence type="ECO:0000256" key="1">
    <source>
        <dbReference type="ARBA" id="ARBA00007277"/>
    </source>
</evidence>
<dbReference type="OrthoDB" id="9795622at2"/>
<evidence type="ECO:0000313" key="10">
    <source>
        <dbReference type="Proteomes" id="UP000254575"/>
    </source>
</evidence>
<comment type="similarity">
    <text evidence="1">Belongs to the glycerophosphoryl diester phosphodiesterase family.</text>
</comment>
<dbReference type="Pfam" id="PF03009">
    <property type="entry name" value="GDPD"/>
    <property type="match status" value="1"/>
</dbReference>
<reference evidence="9 10" key="1">
    <citation type="submission" date="2018-06" db="EMBL/GenBank/DDBJ databases">
        <authorList>
            <consortium name="Pathogen Informatics"/>
            <person name="Doyle S."/>
        </authorList>
    </citation>
    <scope>NUCLEOTIDE SEQUENCE [LARGE SCALE GENOMIC DNA]</scope>
    <source>
        <strain evidence="9 10">NCTC10717</strain>
    </source>
</reference>
<dbReference type="AlphaFoldDB" id="A0A380N260"/>
<keyword evidence="10" id="KW-1185">Reference proteome</keyword>
<evidence type="ECO:0000256" key="3">
    <source>
        <dbReference type="ARBA" id="ARBA00022729"/>
    </source>
</evidence>
<feature type="signal peptide" evidence="7">
    <location>
        <begin position="1"/>
        <end position="17"/>
    </location>
</feature>
<gene>
    <name evidence="9" type="primary">glpQ</name>
    <name evidence="9" type="ORF">NCTC10717_02398</name>
</gene>
<feature type="chain" id="PRO_5016624471" description="glycerophosphodiester phosphodiesterase" evidence="7">
    <location>
        <begin position="18"/>
        <end position="401"/>
    </location>
</feature>
<evidence type="ECO:0000313" key="9">
    <source>
        <dbReference type="EMBL" id="SUO98642.1"/>
    </source>
</evidence>
<dbReference type="GO" id="GO:0006071">
    <property type="term" value="P:glycerol metabolic process"/>
    <property type="evidence" value="ECO:0007669"/>
    <property type="project" value="UniProtKB-KW"/>
</dbReference>
<evidence type="ECO:0000259" key="8">
    <source>
        <dbReference type="PROSITE" id="PS51704"/>
    </source>
</evidence>
<dbReference type="PANTHER" id="PTHR43620:SF7">
    <property type="entry name" value="GLYCEROPHOSPHODIESTER PHOSPHODIESTERASE GDPD5-RELATED"/>
    <property type="match status" value="1"/>
</dbReference>
<dbReference type="GO" id="GO:0006629">
    <property type="term" value="P:lipid metabolic process"/>
    <property type="evidence" value="ECO:0007669"/>
    <property type="project" value="InterPro"/>
</dbReference>
<proteinExistence type="inferred from homology"/>
<dbReference type="EC" id="3.1.4.46" evidence="2"/>
<evidence type="ECO:0000256" key="4">
    <source>
        <dbReference type="ARBA" id="ARBA00022798"/>
    </source>
</evidence>
<keyword evidence="3 7" id="KW-0732">Signal</keyword>
<dbReference type="EMBL" id="UHIA01000004">
    <property type="protein sequence ID" value="SUO98642.1"/>
    <property type="molecule type" value="Genomic_DNA"/>
</dbReference>
<accession>A0A380N260</accession>
<evidence type="ECO:0000256" key="5">
    <source>
        <dbReference type="ARBA" id="ARBA00022801"/>
    </source>
</evidence>
<feature type="domain" description="GP-PDE" evidence="8">
    <location>
        <begin position="60"/>
        <end position="373"/>
    </location>
</feature>
<keyword evidence="5 9" id="KW-0378">Hydrolase</keyword>
<comment type="catalytic activity">
    <reaction evidence="6">
        <text>a sn-glycero-3-phosphodiester + H2O = an alcohol + sn-glycerol 3-phosphate + H(+)</text>
        <dbReference type="Rhea" id="RHEA:12969"/>
        <dbReference type="ChEBI" id="CHEBI:15377"/>
        <dbReference type="ChEBI" id="CHEBI:15378"/>
        <dbReference type="ChEBI" id="CHEBI:30879"/>
        <dbReference type="ChEBI" id="CHEBI:57597"/>
        <dbReference type="ChEBI" id="CHEBI:83408"/>
        <dbReference type="EC" id="3.1.4.46"/>
    </reaction>
</comment>
<dbReference type="InterPro" id="IPR030395">
    <property type="entry name" value="GP_PDE_dom"/>
</dbReference>
<dbReference type="CDD" id="cd08560">
    <property type="entry name" value="GDPD_EcGlpQ_like_1"/>
    <property type="match status" value="1"/>
</dbReference>
<dbReference type="Gene3D" id="3.20.20.190">
    <property type="entry name" value="Phosphatidylinositol (PI) phosphodiesterase"/>
    <property type="match status" value="1"/>
</dbReference>
<dbReference type="GO" id="GO:0008889">
    <property type="term" value="F:glycerophosphodiester phosphodiesterase activity"/>
    <property type="evidence" value="ECO:0007669"/>
    <property type="project" value="UniProtKB-EC"/>
</dbReference>
<dbReference type="Proteomes" id="UP000254575">
    <property type="component" value="Unassembled WGS sequence"/>
</dbReference>
<keyword evidence="4" id="KW-0319">Glycerol metabolism</keyword>
<evidence type="ECO:0000256" key="7">
    <source>
        <dbReference type="SAM" id="SignalP"/>
    </source>
</evidence>
<dbReference type="PROSITE" id="PS51704">
    <property type="entry name" value="GP_PDE"/>
    <property type="match status" value="1"/>
</dbReference>
<sequence length="401" mass="44127">MKKTLLCLFLLALQAQAQEFTPVKAYSYGARPFYLIDDLPAGELKDSLAACNAQSPQKTEFSIGHRGAPLQFPEHTLQSYLAAARQGAGIIECDVAFTKDKELVCRHAQNDLHTTTNILATPLAEKCSVPFTPAQYDAAGNLIEEAKVECRTSDITLAEFKTLTGKMDAGNPKARTVEEYMAATPNWRTDLYSQNGTLMTHQESIELFKALGVKMTPELKTPVVEMPFDGFTQEQYAQKLLDEYQAAGVAASKVFPQSFNYADVQYWIKNGGDFGKQAVFLDEELDTAARIAEMPKLREDGLNYLAPAMPMLLANQDGKIVPSDYAKAAKSHGFKLISWSIERSGPLANGGGWYYSGLNDLIKKDSDLLKVLDVLAQEVGIVALFSDWPATVTYYANCKGL</sequence>
<name>A0A380N260_9GAMM</name>
<dbReference type="SUPFAM" id="SSF51695">
    <property type="entry name" value="PLC-like phosphodiesterases"/>
    <property type="match status" value="1"/>
</dbReference>
<dbReference type="InterPro" id="IPR017946">
    <property type="entry name" value="PLC-like_Pdiesterase_TIM-brl"/>
</dbReference>
<protein>
    <recommendedName>
        <fullName evidence="2">glycerophosphodiester phosphodiesterase</fullName>
        <ecNumber evidence="2">3.1.4.46</ecNumber>
    </recommendedName>
</protein>
<dbReference type="RefSeq" id="WP_115219437.1">
    <property type="nucleotide sequence ID" value="NZ_UHIA01000004.1"/>
</dbReference>
<organism evidence="9 10">
    <name type="scientific">Suttonella indologenes</name>
    <dbReference type="NCBI Taxonomy" id="13276"/>
    <lineage>
        <taxon>Bacteria</taxon>
        <taxon>Pseudomonadati</taxon>
        <taxon>Pseudomonadota</taxon>
        <taxon>Gammaproteobacteria</taxon>
        <taxon>Cardiobacteriales</taxon>
        <taxon>Cardiobacteriaceae</taxon>
        <taxon>Suttonella</taxon>
    </lineage>
</organism>